<evidence type="ECO:0000259" key="5">
    <source>
        <dbReference type="PROSITE" id="PS50968"/>
    </source>
</evidence>
<keyword evidence="4" id="KW-0443">Lipid metabolism</keyword>
<keyword evidence="4" id="KW-0275">Fatty acid biosynthesis</keyword>
<evidence type="ECO:0000256" key="1">
    <source>
        <dbReference type="ARBA" id="ARBA00003761"/>
    </source>
</evidence>
<dbReference type="EMBL" id="WINI01000017">
    <property type="protein sequence ID" value="MQR02751.1"/>
    <property type="molecule type" value="Genomic_DNA"/>
</dbReference>
<sequence length="80" mass="8589">MAQQDIICPIPGTFYRKADPTTPPFVEVGSVVQANTVIGVVEVMKQFSEISASIAGRITEILVADGEPVDVDQVLMRIEG</sequence>
<dbReference type="NCBIfam" id="NF005457">
    <property type="entry name" value="PRK07051.1"/>
    <property type="match status" value="1"/>
</dbReference>
<dbReference type="GO" id="GO:0006633">
    <property type="term" value="P:fatty acid biosynthetic process"/>
    <property type="evidence" value="ECO:0007669"/>
    <property type="project" value="UniProtKB-UniPathway"/>
</dbReference>
<dbReference type="InterPro" id="IPR050709">
    <property type="entry name" value="Biotin_Carboxyl_Carrier/Decarb"/>
</dbReference>
<evidence type="ECO:0000256" key="2">
    <source>
        <dbReference type="ARBA" id="ARBA00017562"/>
    </source>
</evidence>
<dbReference type="RefSeq" id="WP_153236374.1">
    <property type="nucleotide sequence ID" value="NZ_WINI01000017.1"/>
</dbReference>
<dbReference type="PANTHER" id="PTHR45266">
    <property type="entry name" value="OXALOACETATE DECARBOXYLASE ALPHA CHAIN"/>
    <property type="match status" value="1"/>
</dbReference>
<reference evidence="6 7" key="1">
    <citation type="submission" date="2019-10" db="EMBL/GenBank/DDBJ databases">
        <title>Glaciimonas soli sp. nov., a psychrophilic bacterium isolated from the forest soil of a high elevation mountain in Taiwan.</title>
        <authorList>
            <person name="Wang L.-T."/>
            <person name="Shieh W.Y."/>
        </authorList>
    </citation>
    <scope>NUCLEOTIDE SEQUENCE [LARGE SCALE GENOMIC DNA]</scope>
    <source>
        <strain evidence="6 7">GS1</strain>
    </source>
</reference>
<dbReference type="InterPro" id="IPR011053">
    <property type="entry name" value="Single_hybrid_motif"/>
</dbReference>
<dbReference type="Pfam" id="PF00364">
    <property type="entry name" value="Biotin_lipoyl"/>
    <property type="match status" value="1"/>
</dbReference>
<dbReference type="PROSITE" id="PS50968">
    <property type="entry name" value="BIOTINYL_LIPOYL"/>
    <property type="match status" value="1"/>
</dbReference>
<comment type="pathway">
    <text evidence="4">Lipid metabolism; fatty acid biosynthesis.</text>
</comment>
<dbReference type="Gene3D" id="2.40.50.100">
    <property type="match status" value="1"/>
</dbReference>
<dbReference type="InterPro" id="IPR001249">
    <property type="entry name" value="AcCoA_biotinCC"/>
</dbReference>
<protein>
    <recommendedName>
        <fullName evidence="2 4">Biotin carboxyl carrier protein of acetyl-CoA carboxylase</fullName>
    </recommendedName>
</protein>
<dbReference type="CDD" id="cd06850">
    <property type="entry name" value="biotinyl_domain"/>
    <property type="match status" value="1"/>
</dbReference>
<dbReference type="UniPathway" id="UPA00094"/>
<evidence type="ECO:0000313" key="7">
    <source>
        <dbReference type="Proteomes" id="UP000451565"/>
    </source>
</evidence>
<keyword evidence="3 4" id="KW-0092">Biotin</keyword>
<comment type="caution">
    <text evidence="6">The sequence shown here is derived from an EMBL/GenBank/DDBJ whole genome shotgun (WGS) entry which is preliminary data.</text>
</comment>
<dbReference type="PRINTS" id="PR01071">
    <property type="entry name" value="ACOABIOTINCC"/>
</dbReference>
<dbReference type="Proteomes" id="UP000451565">
    <property type="component" value="Unassembled WGS sequence"/>
</dbReference>
<name>A0A843YZL7_9BURK</name>
<dbReference type="InterPro" id="IPR000089">
    <property type="entry name" value="Biotin_lipoyl"/>
</dbReference>
<dbReference type="OrthoDB" id="5297413at2"/>
<evidence type="ECO:0000256" key="4">
    <source>
        <dbReference type="RuleBase" id="RU364072"/>
    </source>
</evidence>
<proteinExistence type="predicted"/>
<dbReference type="GO" id="GO:0009317">
    <property type="term" value="C:acetyl-CoA carboxylase complex"/>
    <property type="evidence" value="ECO:0007669"/>
    <property type="project" value="InterPro"/>
</dbReference>
<dbReference type="GO" id="GO:0003989">
    <property type="term" value="F:acetyl-CoA carboxylase activity"/>
    <property type="evidence" value="ECO:0007669"/>
    <property type="project" value="InterPro"/>
</dbReference>
<dbReference type="SUPFAM" id="SSF51230">
    <property type="entry name" value="Single hybrid motif"/>
    <property type="match status" value="1"/>
</dbReference>
<dbReference type="AlphaFoldDB" id="A0A843YZL7"/>
<keyword evidence="4" id="KW-0444">Lipid biosynthesis</keyword>
<comment type="function">
    <text evidence="1 4">This protein is a component of the acetyl coenzyme A carboxylase complex; first, biotin carboxylase catalyzes the carboxylation of the carrier protein and then the transcarboxylase transfers the carboxyl group to form malonyl-CoA.</text>
</comment>
<keyword evidence="4" id="KW-0276">Fatty acid metabolism</keyword>
<feature type="domain" description="Lipoyl-binding" evidence="5">
    <location>
        <begin position="1"/>
        <end position="79"/>
    </location>
</feature>
<evidence type="ECO:0000313" key="6">
    <source>
        <dbReference type="EMBL" id="MQR02751.1"/>
    </source>
</evidence>
<dbReference type="PANTHER" id="PTHR45266:SF3">
    <property type="entry name" value="OXALOACETATE DECARBOXYLASE ALPHA CHAIN"/>
    <property type="match status" value="1"/>
</dbReference>
<organism evidence="6 7">
    <name type="scientific">Glaciimonas soli</name>
    <dbReference type="NCBI Taxonomy" id="2590999"/>
    <lineage>
        <taxon>Bacteria</taxon>
        <taxon>Pseudomonadati</taxon>
        <taxon>Pseudomonadota</taxon>
        <taxon>Betaproteobacteria</taxon>
        <taxon>Burkholderiales</taxon>
        <taxon>Oxalobacteraceae</taxon>
        <taxon>Glaciimonas</taxon>
    </lineage>
</organism>
<accession>A0A843YZL7</accession>
<gene>
    <name evidence="6" type="ORF">GEV47_18940</name>
</gene>
<keyword evidence="7" id="KW-1185">Reference proteome</keyword>
<evidence type="ECO:0000256" key="3">
    <source>
        <dbReference type="ARBA" id="ARBA00023267"/>
    </source>
</evidence>